<dbReference type="Gene3D" id="3.30.70.100">
    <property type="match status" value="1"/>
</dbReference>
<dbReference type="SUPFAM" id="SSF54909">
    <property type="entry name" value="Dimeric alpha+beta barrel"/>
    <property type="match status" value="1"/>
</dbReference>
<comment type="caution">
    <text evidence="1">The sequence shown here is derived from an EMBL/GenBank/DDBJ whole genome shotgun (WGS) entry which is preliminary data.</text>
</comment>
<dbReference type="EMBL" id="JAKWBI020000217">
    <property type="protein sequence ID" value="KAJ2898788.1"/>
    <property type="molecule type" value="Genomic_DNA"/>
</dbReference>
<proteinExistence type="predicted"/>
<protein>
    <submittedName>
        <fullName evidence="1">Uncharacterized protein</fullName>
    </submittedName>
</protein>
<dbReference type="Proteomes" id="UP001201980">
    <property type="component" value="Unassembled WGS sequence"/>
</dbReference>
<reference evidence="1" key="1">
    <citation type="submission" date="2022-07" db="EMBL/GenBank/DDBJ databases">
        <title>Draft genome sequence of Zalerion maritima ATCC 34329, a (micro)plastics degrading marine fungus.</title>
        <authorList>
            <person name="Paco A."/>
            <person name="Goncalves M.F.M."/>
            <person name="Rocha-Santos T.A.P."/>
            <person name="Alves A."/>
        </authorList>
    </citation>
    <scope>NUCLEOTIDE SEQUENCE</scope>
    <source>
        <strain evidence="1">ATCC 34329</strain>
    </source>
</reference>
<gene>
    <name evidence="1" type="ORF">MKZ38_003658</name>
</gene>
<keyword evidence="2" id="KW-1185">Reference proteome</keyword>
<dbReference type="AlphaFoldDB" id="A0AAD5WS83"/>
<accession>A0AAD5WS83</accession>
<evidence type="ECO:0000313" key="1">
    <source>
        <dbReference type="EMBL" id="KAJ2898788.1"/>
    </source>
</evidence>
<evidence type="ECO:0000313" key="2">
    <source>
        <dbReference type="Proteomes" id="UP001201980"/>
    </source>
</evidence>
<name>A0AAD5WS83_9PEZI</name>
<sequence length="222" mass="24093">MSTAVTERCTIPVKGGVEDWKNQLKQFLQMLRKQDGYLRTRWGPCSEDMQRLELLIGKSLVPSPYLPHTAAPEVTTAVAVGRWESVEACKTWKSSPAFSESFGQMEAVQSGDATSYFLRFQPYAPKEVIGAPIVEVLTYTGCTVLEDQLRAHVEKAKSIAGCTGVASGFSLDKEGVFVAVVGWSGIGASKEADKSLYVTAAGVTPETYHVNFNFPIKGFGGL</sequence>
<dbReference type="InterPro" id="IPR011008">
    <property type="entry name" value="Dimeric_a/b-barrel"/>
</dbReference>
<organism evidence="1 2">
    <name type="scientific">Zalerion maritima</name>
    <dbReference type="NCBI Taxonomy" id="339359"/>
    <lineage>
        <taxon>Eukaryota</taxon>
        <taxon>Fungi</taxon>
        <taxon>Dikarya</taxon>
        <taxon>Ascomycota</taxon>
        <taxon>Pezizomycotina</taxon>
        <taxon>Sordariomycetes</taxon>
        <taxon>Lulworthiomycetidae</taxon>
        <taxon>Lulworthiales</taxon>
        <taxon>Lulworthiaceae</taxon>
        <taxon>Zalerion</taxon>
    </lineage>
</organism>